<name>B9LW74_HALLT</name>
<sequence>MVYVVSGSPSDLDDTELPRLTSDFLLRRSAGGEILIQVSRINRLCETGTN</sequence>
<gene>
    <name evidence="1" type="ordered locus">Hlac_2906</name>
</gene>
<dbReference type="KEGG" id="hla:Hlac_2906"/>
<proteinExistence type="predicted"/>
<accession>B9LW74</accession>
<protein>
    <submittedName>
        <fullName evidence="1">Uncharacterized protein</fullName>
    </submittedName>
</protein>
<evidence type="ECO:0000313" key="2">
    <source>
        <dbReference type="Proteomes" id="UP000000740"/>
    </source>
</evidence>
<organism evidence="1 2">
    <name type="scientific">Halorubrum lacusprofundi (strain ATCC 49239 / DSM 5036 / JCM 8891 / ACAM 34)</name>
    <dbReference type="NCBI Taxonomy" id="416348"/>
    <lineage>
        <taxon>Archaea</taxon>
        <taxon>Methanobacteriati</taxon>
        <taxon>Methanobacteriota</taxon>
        <taxon>Stenosarchaea group</taxon>
        <taxon>Halobacteria</taxon>
        <taxon>Halobacteriales</taxon>
        <taxon>Haloferacaceae</taxon>
        <taxon>Halorubrum</taxon>
    </lineage>
</organism>
<dbReference type="Proteomes" id="UP000000740">
    <property type="component" value="Chromosome 2"/>
</dbReference>
<keyword evidence="2" id="KW-1185">Reference proteome</keyword>
<dbReference type="EMBL" id="CP001366">
    <property type="protein sequence ID" value="ACM58464.1"/>
    <property type="molecule type" value="Genomic_DNA"/>
</dbReference>
<dbReference type="HOGENOM" id="CLU_3112946_0_0_2"/>
<dbReference type="AlphaFoldDB" id="B9LW74"/>
<reference evidence="1 2" key="1">
    <citation type="journal article" date="2016" name="Stand. Genomic Sci.">
        <title>Complete genome sequence of the Antarctic Halorubrum lacusprofundi type strain ACAM 34.</title>
        <authorList>
            <person name="Anderson I.J."/>
            <person name="DasSarma P."/>
            <person name="Lucas S."/>
            <person name="Copeland A."/>
            <person name="Lapidus A."/>
            <person name="Del Rio T.G."/>
            <person name="Tice H."/>
            <person name="Dalin E."/>
            <person name="Bruce D.C."/>
            <person name="Goodwin L."/>
            <person name="Pitluck S."/>
            <person name="Sims D."/>
            <person name="Brettin T.S."/>
            <person name="Detter J.C."/>
            <person name="Han C.S."/>
            <person name="Larimer F."/>
            <person name="Hauser L."/>
            <person name="Land M."/>
            <person name="Ivanova N."/>
            <person name="Richardson P."/>
            <person name="Cavicchioli R."/>
            <person name="DasSarma S."/>
            <person name="Woese C.R."/>
            <person name="Kyrpides N.C."/>
        </authorList>
    </citation>
    <scope>NUCLEOTIDE SEQUENCE [LARGE SCALE GENOMIC DNA]</scope>
    <source>
        <strain evidence="2">ATCC 49239 / DSM 5036 / JCM 8891 / ACAM 34</strain>
    </source>
</reference>
<evidence type="ECO:0000313" key="1">
    <source>
        <dbReference type="EMBL" id="ACM58464.1"/>
    </source>
</evidence>